<accession>A0A8S9YC56</accession>
<dbReference type="PROSITE" id="PS51733">
    <property type="entry name" value="BPL_LPL_CATALYTIC"/>
    <property type="match status" value="1"/>
</dbReference>
<evidence type="ECO:0000313" key="4">
    <source>
        <dbReference type="Proteomes" id="UP000822476"/>
    </source>
</evidence>
<feature type="chain" id="PRO_5035748369" description="BPL/LPL catalytic domain-containing protein" evidence="1">
    <location>
        <begin position="18"/>
        <end position="634"/>
    </location>
</feature>
<dbReference type="PANTHER" id="PTHR12835:SF5">
    <property type="entry name" value="BIOTIN--PROTEIN LIGASE"/>
    <property type="match status" value="1"/>
</dbReference>
<feature type="domain" description="BPL/LPL catalytic" evidence="2">
    <location>
        <begin position="323"/>
        <end position="552"/>
    </location>
</feature>
<dbReference type="SUPFAM" id="SSF55681">
    <property type="entry name" value="Class II aaRS and biotin synthetases"/>
    <property type="match status" value="1"/>
</dbReference>
<evidence type="ECO:0000259" key="2">
    <source>
        <dbReference type="PROSITE" id="PS51733"/>
    </source>
</evidence>
<protein>
    <recommendedName>
        <fullName evidence="2">BPL/LPL catalytic domain-containing protein</fullName>
    </recommendedName>
</protein>
<dbReference type="AlphaFoldDB" id="A0A8S9YC56"/>
<dbReference type="Pfam" id="PF03099">
    <property type="entry name" value="BPL_LplA_LipB"/>
    <property type="match status" value="1"/>
</dbReference>
<keyword evidence="4" id="KW-1185">Reference proteome</keyword>
<name>A0A8S9YC56_9TREM</name>
<dbReference type="InterPro" id="IPR004143">
    <property type="entry name" value="BPL_LPL_catalytic"/>
</dbReference>
<comment type="caution">
    <text evidence="3">The sequence shown here is derived from an EMBL/GenBank/DDBJ whole genome shotgun (WGS) entry which is preliminary data.</text>
</comment>
<dbReference type="InterPro" id="IPR045864">
    <property type="entry name" value="aa-tRNA-synth_II/BPL/LPL"/>
</dbReference>
<dbReference type="OrthoDB" id="10250105at2759"/>
<proteinExistence type="predicted"/>
<dbReference type="GO" id="GO:0004077">
    <property type="term" value="F:biotin--[biotin carboxyl-carrier protein] ligase activity"/>
    <property type="evidence" value="ECO:0007669"/>
    <property type="project" value="TreeGrafter"/>
</dbReference>
<dbReference type="EMBL" id="JTDE01021610">
    <property type="protein sequence ID" value="KAF7232703.1"/>
    <property type="molecule type" value="Genomic_DNA"/>
</dbReference>
<dbReference type="Gene3D" id="3.30.930.10">
    <property type="entry name" value="Bira Bifunctional Protein, Domain 2"/>
    <property type="match status" value="1"/>
</dbReference>
<evidence type="ECO:0000313" key="3">
    <source>
        <dbReference type="EMBL" id="KAF7232703.1"/>
    </source>
</evidence>
<evidence type="ECO:0000256" key="1">
    <source>
        <dbReference type="SAM" id="SignalP"/>
    </source>
</evidence>
<sequence length="634" mass="70210">MRGWSTLCAVHFGKLLASLSVKCPVAATARSRSLINVYCLAPANLNELIGVVHRNVVRLLSKAVADSESALFYPLERREFNAELWQTSAKLLVLLDFSEVIPESVTEFHRELTLVSQFLADGGRVLLLLKKPDRLPESSITSLGYLLWSTQPVTGHLSTNSWRWDIYDPDQLNFDKSTNESPFASRKLIGRLTTHNDRTVLGGKLVVTSIDNLECKYDCLIESLELLGIKHRAHLTNGHGDETVQLVEDESSCPPVLHCLVSENSPNETLDLLYAASDNLAGLDHGTKATLRSYHNVDQLPSGFAWSDYTSALSTRTLGRTVLWTESLGSSWEFCEDFFAKLPANSGLVVVSNRQTRARGRGGNRWITPPGQAAFTFHLTLTKPEAVAADVQTSFMQYVTCMQHLVALSVVLAFKQLVCERLGVLCNLQSRLDTGEEFLLNFTHTGPQVRLKWPNDVHVVEDPAYLSRSESSEIHMSPVAGKLGGILTRCTMTDPNCVHFLIALGINVSNPLPTICLQEVLNRACPNSSPISVAKVIATVLSRLERLIDRMLYAPKPSGLTWALSLYTQCWMHSNQSVQVHSLDKTPINCVVIGVDDFGYLRVRDTTNGTEFSLHPDGNSMDMMRGLIVPKTHS</sequence>
<reference evidence="3" key="1">
    <citation type="submission" date="2019-07" db="EMBL/GenBank/DDBJ databases">
        <title>Annotation for the trematode Paragonimus miyazaki's.</title>
        <authorList>
            <person name="Choi Y.-J."/>
        </authorList>
    </citation>
    <scope>NUCLEOTIDE SEQUENCE</scope>
    <source>
        <strain evidence="3">Japan</strain>
    </source>
</reference>
<dbReference type="GO" id="GO:0005737">
    <property type="term" value="C:cytoplasm"/>
    <property type="evidence" value="ECO:0007669"/>
    <property type="project" value="TreeGrafter"/>
</dbReference>
<gene>
    <name evidence="3" type="ORF">EG68_06827</name>
</gene>
<feature type="signal peptide" evidence="1">
    <location>
        <begin position="1"/>
        <end position="17"/>
    </location>
</feature>
<organism evidence="3 4">
    <name type="scientific">Paragonimus skrjabini miyazakii</name>
    <dbReference type="NCBI Taxonomy" id="59628"/>
    <lineage>
        <taxon>Eukaryota</taxon>
        <taxon>Metazoa</taxon>
        <taxon>Spiralia</taxon>
        <taxon>Lophotrochozoa</taxon>
        <taxon>Platyhelminthes</taxon>
        <taxon>Trematoda</taxon>
        <taxon>Digenea</taxon>
        <taxon>Plagiorchiida</taxon>
        <taxon>Troglotremata</taxon>
        <taxon>Troglotrematidae</taxon>
        <taxon>Paragonimus</taxon>
    </lineage>
</organism>
<dbReference type="PANTHER" id="PTHR12835">
    <property type="entry name" value="BIOTIN PROTEIN LIGASE"/>
    <property type="match status" value="1"/>
</dbReference>
<dbReference type="Proteomes" id="UP000822476">
    <property type="component" value="Unassembled WGS sequence"/>
</dbReference>
<keyword evidence="1" id="KW-0732">Signal</keyword>